<keyword evidence="3" id="KW-1185">Reference proteome</keyword>
<evidence type="ECO:0000313" key="2">
    <source>
        <dbReference type="EMBL" id="KAF1808297.1"/>
    </source>
</evidence>
<gene>
    <name evidence="2 4" type="ORF">P152DRAFT_405752</name>
</gene>
<evidence type="ECO:0000256" key="1">
    <source>
        <dbReference type="SAM" id="MobiDB-lite"/>
    </source>
</evidence>
<organism evidence="2">
    <name type="scientific">Eremomyces bilateralis CBS 781.70</name>
    <dbReference type="NCBI Taxonomy" id="1392243"/>
    <lineage>
        <taxon>Eukaryota</taxon>
        <taxon>Fungi</taxon>
        <taxon>Dikarya</taxon>
        <taxon>Ascomycota</taxon>
        <taxon>Pezizomycotina</taxon>
        <taxon>Dothideomycetes</taxon>
        <taxon>Dothideomycetes incertae sedis</taxon>
        <taxon>Eremomycetales</taxon>
        <taxon>Eremomycetaceae</taxon>
        <taxon>Eremomyces</taxon>
    </lineage>
</organism>
<protein>
    <submittedName>
        <fullName evidence="2 4">Uncharacterized protein</fullName>
    </submittedName>
</protein>
<reference evidence="2 4" key="1">
    <citation type="submission" date="2020-01" db="EMBL/GenBank/DDBJ databases">
        <authorList>
            <consortium name="DOE Joint Genome Institute"/>
            <person name="Haridas S."/>
            <person name="Albert R."/>
            <person name="Binder M."/>
            <person name="Bloem J."/>
            <person name="Labutti K."/>
            <person name="Salamov A."/>
            <person name="Andreopoulos B."/>
            <person name="Baker S.E."/>
            <person name="Barry K."/>
            <person name="Bills G."/>
            <person name="Bluhm B.H."/>
            <person name="Cannon C."/>
            <person name="Castanera R."/>
            <person name="Culley D.E."/>
            <person name="Daum C."/>
            <person name="Ezra D."/>
            <person name="Gonzalez J.B."/>
            <person name="Henrissat B."/>
            <person name="Kuo A."/>
            <person name="Liang C."/>
            <person name="Lipzen A."/>
            <person name="Lutzoni F."/>
            <person name="Magnuson J."/>
            <person name="Mondo S."/>
            <person name="Nolan M."/>
            <person name="Ohm R."/>
            <person name="Pangilinan J."/>
            <person name="Park H.-J."/>
            <person name="Ramirez L."/>
            <person name="Alfaro M."/>
            <person name="Sun H."/>
            <person name="Tritt A."/>
            <person name="Yoshinaga Y."/>
            <person name="Zwiers L.-H."/>
            <person name="Turgeon B.G."/>
            <person name="Goodwin S.B."/>
            <person name="Spatafora J.W."/>
            <person name="Crous P.W."/>
            <person name="Grigoriev I.V."/>
        </authorList>
    </citation>
    <scope>NUCLEOTIDE SEQUENCE</scope>
    <source>
        <strain evidence="2 4">CBS 781.70</strain>
    </source>
</reference>
<dbReference type="EMBL" id="ML975186">
    <property type="protein sequence ID" value="KAF1808297.1"/>
    <property type="molecule type" value="Genomic_DNA"/>
</dbReference>
<sequence length="227" mass="26209">MPVSASSHYPISKEQLDEIRLGWTTWTATEPRPTRDASGTLHFASHPDFQPNKSPSEILREGSFGGTYFRPLYSKALGTTISDDWRELPSSWVKGLNISKFLTSSEYDPTINKFGVACGQSIEEWEAAGWIHHQYDVRGWLQWYCRFFMGRRCDDDEWQIGRWMRCAGDTGRWKRALLKNYVAMGVRNVADEGLDEAESVSPVIHQTCHHWAFEAKQPILDEFWETQ</sequence>
<feature type="region of interest" description="Disordered" evidence="1">
    <location>
        <begin position="31"/>
        <end position="56"/>
    </location>
</feature>
<reference evidence="4" key="2">
    <citation type="submission" date="2020-04" db="EMBL/GenBank/DDBJ databases">
        <authorList>
            <consortium name="NCBI Genome Project"/>
        </authorList>
    </citation>
    <scope>NUCLEOTIDE SEQUENCE</scope>
    <source>
        <strain evidence="4">CBS 781.70</strain>
    </source>
</reference>
<name>A0A6G1FR92_9PEZI</name>
<dbReference type="GeneID" id="54417403"/>
<accession>A0A6G1FR92</accession>
<dbReference type="PANTHER" id="PTHR37948:SF1">
    <property type="entry name" value="BLL5189 PROTEIN"/>
    <property type="match status" value="1"/>
</dbReference>
<dbReference type="PANTHER" id="PTHR37948">
    <property type="entry name" value="ZGC:113208"/>
    <property type="match status" value="1"/>
</dbReference>
<proteinExistence type="predicted"/>
<dbReference type="RefSeq" id="XP_033529928.1">
    <property type="nucleotide sequence ID" value="XM_033676833.1"/>
</dbReference>
<dbReference type="AlphaFoldDB" id="A0A6G1FR92"/>
<dbReference type="OrthoDB" id="4850at2759"/>
<dbReference type="Proteomes" id="UP000504638">
    <property type="component" value="Unplaced"/>
</dbReference>
<evidence type="ECO:0000313" key="4">
    <source>
        <dbReference type="RefSeq" id="XP_033529928.1"/>
    </source>
</evidence>
<reference evidence="4" key="3">
    <citation type="submission" date="2025-04" db="UniProtKB">
        <authorList>
            <consortium name="RefSeq"/>
        </authorList>
    </citation>
    <scope>IDENTIFICATION</scope>
    <source>
        <strain evidence="4">CBS 781.70</strain>
    </source>
</reference>
<evidence type="ECO:0000313" key="3">
    <source>
        <dbReference type="Proteomes" id="UP000504638"/>
    </source>
</evidence>